<reference evidence="6" key="1">
    <citation type="submission" date="2020-09" db="EMBL/GenBank/DDBJ databases">
        <title>Nocardioides sp. strain MJB4 16S ribosomal RNA gene Genome sequencing and assembly.</title>
        <authorList>
            <person name="Kim I."/>
        </authorList>
    </citation>
    <scope>NUCLEOTIDE SEQUENCE</scope>
    <source>
        <strain evidence="6">MJB4</strain>
    </source>
</reference>
<dbReference type="InterPro" id="IPR053160">
    <property type="entry name" value="MFS_DHA3_Transporter"/>
</dbReference>
<dbReference type="SUPFAM" id="SSF103473">
    <property type="entry name" value="MFS general substrate transporter"/>
    <property type="match status" value="1"/>
</dbReference>
<dbReference type="InterPro" id="IPR036259">
    <property type="entry name" value="MFS_trans_sf"/>
</dbReference>
<feature type="transmembrane region" description="Helical" evidence="5">
    <location>
        <begin position="310"/>
        <end position="333"/>
    </location>
</feature>
<feature type="transmembrane region" description="Helical" evidence="5">
    <location>
        <begin position="386"/>
        <end position="403"/>
    </location>
</feature>
<feature type="transmembrane region" description="Helical" evidence="5">
    <location>
        <begin position="228"/>
        <end position="246"/>
    </location>
</feature>
<feature type="transmembrane region" description="Helical" evidence="5">
    <location>
        <begin position="266"/>
        <end position="289"/>
    </location>
</feature>
<accession>A0A927K5A2</accession>
<dbReference type="Pfam" id="PF07690">
    <property type="entry name" value="MFS_1"/>
    <property type="match status" value="1"/>
</dbReference>
<comment type="subcellular location">
    <subcellularLocation>
        <location evidence="1">Membrane</location>
        <topology evidence="1">Multi-pass membrane protein</topology>
    </subcellularLocation>
</comment>
<dbReference type="GO" id="GO:0022857">
    <property type="term" value="F:transmembrane transporter activity"/>
    <property type="evidence" value="ECO:0007669"/>
    <property type="project" value="InterPro"/>
</dbReference>
<feature type="transmembrane region" description="Helical" evidence="5">
    <location>
        <begin position="12"/>
        <end position="34"/>
    </location>
</feature>
<organism evidence="6 7">
    <name type="scientific">Nocardioides donggukensis</name>
    <dbReference type="NCBI Taxonomy" id="2774019"/>
    <lineage>
        <taxon>Bacteria</taxon>
        <taxon>Bacillati</taxon>
        <taxon>Actinomycetota</taxon>
        <taxon>Actinomycetes</taxon>
        <taxon>Propionibacteriales</taxon>
        <taxon>Nocardioidaceae</taxon>
        <taxon>Nocardioides</taxon>
    </lineage>
</organism>
<feature type="transmembrane region" description="Helical" evidence="5">
    <location>
        <begin position="74"/>
        <end position="93"/>
    </location>
</feature>
<keyword evidence="3 5" id="KW-1133">Transmembrane helix</keyword>
<feature type="transmembrane region" description="Helical" evidence="5">
    <location>
        <begin position="40"/>
        <end position="62"/>
    </location>
</feature>
<evidence type="ECO:0000256" key="4">
    <source>
        <dbReference type="ARBA" id="ARBA00023136"/>
    </source>
</evidence>
<dbReference type="InterPro" id="IPR005829">
    <property type="entry name" value="Sugar_transporter_CS"/>
</dbReference>
<evidence type="ECO:0000313" key="7">
    <source>
        <dbReference type="Proteomes" id="UP000616839"/>
    </source>
</evidence>
<sequence>MSPLTVVGLRRRFLVLTALRWLPTGLLLPVLVLLPLERGIGLADLGLAFAVQGFVVLALELPTGGLADALGRRTVLLASTAVGLASVAVFLVADSVPALVLVFALQGVYRALDSGPLEAWYVDSALALDRGAAIDRGLSAHGVVLGLAVAGGALVSGGLVALDPVPALDALATPVAVALALQVAGVAGLALLMVEPREPGGWRVALVAARATPATIVQGLALVRGSRVLAALLAVELSWGFAMVTFESLTPVRLQEILGDADAAAAITGPAGSAAWVASAAGAAVMPFLGRRLGVAATAALMRVLQGATVVVMGLAGGVVGVLVGYLLCYTVHGASNPAHMTLLHREATGPVRATVISLNSMVSQPAGSIGVVVLTALAEGQGVSTAMYVGGAVLALAAPLYLPAHRQERRPVASVGPQTPDPS</sequence>
<dbReference type="PROSITE" id="PS00216">
    <property type="entry name" value="SUGAR_TRANSPORT_1"/>
    <property type="match status" value="1"/>
</dbReference>
<dbReference type="InterPro" id="IPR011701">
    <property type="entry name" value="MFS"/>
</dbReference>
<evidence type="ECO:0000256" key="3">
    <source>
        <dbReference type="ARBA" id="ARBA00022989"/>
    </source>
</evidence>
<dbReference type="AlphaFoldDB" id="A0A927K5A2"/>
<dbReference type="Gene3D" id="1.20.1250.20">
    <property type="entry name" value="MFS general substrate transporter like domains"/>
    <property type="match status" value="1"/>
</dbReference>
<protein>
    <submittedName>
        <fullName evidence="6">MFS transporter</fullName>
    </submittedName>
</protein>
<dbReference type="PANTHER" id="PTHR23530">
    <property type="entry name" value="TRANSPORT PROTEIN-RELATED"/>
    <property type="match status" value="1"/>
</dbReference>
<evidence type="ECO:0000313" key="6">
    <source>
        <dbReference type="EMBL" id="MBD8871002.1"/>
    </source>
</evidence>
<dbReference type="Proteomes" id="UP000616839">
    <property type="component" value="Unassembled WGS sequence"/>
</dbReference>
<proteinExistence type="predicted"/>
<dbReference type="GO" id="GO:0016020">
    <property type="term" value="C:membrane"/>
    <property type="evidence" value="ECO:0007669"/>
    <property type="project" value="UniProtKB-SubCell"/>
</dbReference>
<keyword evidence="4 5" id="KW-0472">Membrane</keyword>
<dbReference type="PANTHER" id="PTHR23530:SF1">
    <property type="entry name" value="PERMEASE, MAJOR FACILITATOR SUPERFAMILY-RELATED"/>
    <property type="match status" value="1"/>
</dbReference>
<feature type="transmembrane region" description="Helical" evidence="5">
    <location>
        <begin position="174"/>
        <end position="194"/>
    </location>
</feature>
<feature type="transmembrane region" description="Helical" evidence="5">
    <location>
        <begin position="138"/>
        <end position="162"/>
    </location>
</feature>
<feature type="transmembrane region" description="Helical" evidence="5">
    <location>
        <begin position="200"/>
        <end position="221"/>
    </location>
</feature>
<comment type="caution">
    <text evidence="6">The sequence shown here is derived from an EMBL/GenBank/DDBJ whole genome shotgun (WGS) entry which is preliminary data.</text>
</comment>
<gene>
    <name evidence="6" type="ORF">IE331_15360</name>
</gene>
<evidence type="ECO:0000256" key="2">
    <source>
        <dbReference type="ARBA" id="ARBA00022692"/>
    </source>
</evidence>
<dbReference type="EMBL" id="JACYXZ010000005">
    <property type="protein sequence ID" value="MBD8871002.1"/>
    <property type="molecule type" value="Genomic_DNA"/>
</dbReference>
<keyword evidence="7" id="KW-1185">Reference proteome</keyword>
<name>A0A927K5A2_9ACTN</name>
<evidence type="ECO:0000256" key="5">
    <source>
        <dbReference type="SAM" id="Phobius"/>
    </source>
</evidence>
<dbReference type="RefSeq" id="WP_192144350.1">
    <property type="nucleotide sequence ID" value="NZ_JACYXZ010000005.1"/>
</dbReference>
<keyword evidence="2 5" id="KW-0812">Transmembrane</keyword>
<evidence type="ECO:0000256" key="1">
    <source>
        <dbReference type="ARBA" id="ARBA00004141"/>
    </source>
</evidence>